<name>A0A3P7Z387_HELPZ</name>
<reference evidence="3 4" key="1">
    <citation type="submission" date="2018-11" db="EMBL/GenBank/DDBJ databases">
        <authorList>
            <consortium name="Pathogen Informatics"/>
        </authorList>
    </citation>
    <scope>NUCLEOTIDE SEQUENCE [LARGE SCALE GENOMIC DNA]</scope>
</reference>
<sequence length="202" mass="22764">MAKKKVFLASILFVDDLGTVEARARHYGVCTNTIVQGDQWFRDVIVESFLEEQQPRWMGRPNKVVQIDETYVVKRKYSRGRFVRDSWMVGGIENDSKEDFVEITRTHCTRCPLLAAAPTMDWLLHSLWEGPEDDNDGGSTTTVGDSNGRGRCSRDGAGDPSGSRTHLLTTSASTLGEKLLTRARDRKKSRVVPWAGRFTRRG</sequence>
<dbReference type="WBParaSite" id="HPBE_0001028301-mRNA-1">
    <property type="protein sequence ID" value="HPBE_0001028301-mRNA-1"/>
    <property type="gene ID" value="HPBE_0001028301"/>
</dbReference>
<feature type="signal peptide" evidence="2">
    <location>
        <begin position="1"/>
        <end position="22"/>
    </location>
</feature>
<keyword evidence="2" id="KW-0732">Signal</keyword>
<protein>
    <submittedName>
        <fullName evidence="5">DDE_Tnp_ISL3 domain-containing protein</fullName>
    </submittedName>
</protein>
<feature type="chain" id="PRO_5044596551" evidence="2">
    <location>
        <begin position="23"/>
        <end position="202"/>
    </location>
</feature>
<keyword evidence="4" id="KW-1185">Reference proteome</keyword>
<evidence type="ECO:0000313" key="4">
    <source>
        <dbReference type="Proteomes" id="UP000050761"/>
    </source>
</evidence>
<evidence type="ECO:0000256" key="1">
    <source>
        <dbReference type="SAM" id="MobiDB-lite"/>
    </source>
</evidence>
<reference evidence="5" key="2">
    <citation type="submission" date="2019-09" db="UniProtKB">
        <authorList>
            <consortium name="WormBaseParasite"/>
        </authorList>
    </citation>
    <scope>IDENTIFICATION</scope>
</reference>
<evidence type="ECO:0000256" key="2">
    <source>
        <dbReference type="SAM" id="SignalP"/>
    </source>
</evidence>
<dbReference type="OrthoDB" id="5805277at2759"/>
<gene>
    <name evidence="3" type="ORF">HPBE_LOCUS10284</name>
</gene>
<feature type="region of interest" description="Disordered" evidence="1">
    <location>
        <begin position="131"/>
        <end position="173"/>
    </location>
</feature>
<feature type="compositionally biased region" description="Polar residues" evidence="1">
    <location>
        <begin position="162"/>
        <end position="173"/>
    </location>
</feature>
<dbReference type="Proteomes" id="UP000050761">
    <property type="component" value="Unassembled WGS sequence"/>
</dbReference>
<dbReference type="EMBL" id="UZAH01026711">
    <property type="protein sequence ID" value="VDO84469.1"/>
    <property type="molecule type" value="Genomic_DNA"/>
</dbReference>
<evidence type="ECO:0000313" key="3">
    <source>
        <dbReference type="EMBL" id="VDO84469.1"/>
    </source>
</evidence>
<dbReference type="AlphaFoldDB" id="A0A3P7Z387"/>
<accession>A0A3P7Z387</accession>
<evidence type="ECO:0000313" key="5">
    <source>
        <dbReference type="WBParaSite" id="HPBE_0001028301-mRNA-1"/>
    </source>
</evidence>
<proteinExistence type="predicted"/>
<organism evidence="3">
    <name type="scientific">Heligmosomoides polygyrus</name>
    <name type="common">Parasitic roundworm</name>
    <dbReference type="NCBI Taxonomy" id="6339"/>
    <lineage>
        <taxon>Eukaryota</taxon>
        <taxon>Metazoa</taxon>
        <taxon>Ecdysozoa</taxon>
        <taxon>Nematoda</taxon>
        <taxon>Chromadorea</taxon>
        <taxon>Rhabditida</taxon>
        <taxon>Rhabditina</taxon>
        <taxon>Rhabditomorpha</taxon>
        <taxon>Strongyloidea</taxon>
        <taxon>Heligmosomidae</taxon>
        <taxon>Heligmosomoides</taxon>
    </lineage>
</organism>